<protein>
    <submittedName>
        <fullName evidence="2">Uncharacterized protein</fullName>
    </submittedName>
</protein>
<dbReference type="AlphaFoldDB" id="A0AAV4RQG1"/>
<evidence type="ECO:0000256" key="1">
    <source>
        <dbReference type="SAM" id="MobiDB-lite"/>
    </source>
</evidence>
<name>A0AAV4RQG1_9ARAC</name>
<organism evidence="2 3">
    <name type="scientific">Caerostris darwini</name>
    <dbReference type="NCBI Taxonomy" id="1538125"/>
    <lineage>
        <taxon>Eukaryota</taxon>
        <taxon>Metazoa</taxon>
        <taxon>Ecdysozoa</taxon>
        <taxon>Arthropoda</taxon>
        <taxon>Chelicerata</taxon>
        <taxon>Arachnida</taxon>
        <taxon>Araneae</taxon>
        <taxon>Araneomorphae</taxon>
        <taxon>Entelegynae</taxon>
        <taxon>Araneoidea</taxon>
        <taxon>Araneidae</taxon>
        <taxon>Caerostris</taxon>
    </lineage>
</organism>
<keyword evidence="3" id="KW-1185">Reference proteome</keyword>
<comment type="caution">
    <text evidence="2">The sequence shown here is derived from an EMBL/GenBank/DDBJ whole genome shotgun (WGS) entry which is preliminary data.</text>
</comment>
<evidence type="ECO:0000313" key="3">
    <source>
        <dbReference type="Proteomes" id="UP001054837"/>
    </source>
</evidence>
<reference evidence="2 3" key="1">
    <citation type="submission" date="2021-06" db="EMBL/GenBank/DDBJ databases">
        <title>Caerostris darwini draft genome.</title>
        <authorList>
            <person name="Kono N."/>
            <person name="Arakawa K."/>
        </authorList>
    </citation>
    <scope>NUCLEOTIDE SEQUENCE [LARGE SCALE GENOMIC DNA]</scope>
</reference>
<dbReference type="Proteomes" id="UP001054837">
    <property type="component" value="Unassembled WGS sequence"/>
</dbReference>
<feature type="region of interest" description="Disordered" evidence="1">
    <location>
        <begin position="1"/>
        <end position="36"/>
    </location>
</feature>
<dbReference type="EMBL" id="BPLQ01006539">
    <property type="protein sequence ID" value="GIY23369.1"/>
    <property type="molecule type" value="Genomic_DNA"/>
</dbReference>
<evidence type="ECO:0000313" key="2">
    <source>
        <dbReference type="EMBL" id="GIY23369.1"/>
    </source>
</evidence>
<gene>
    <name evidence="2" type="ORF">CDAR_247781</name>
</gene>
<proteinExistence type="predicted"/>
<sequence>MRMPEMLPWQHSQMRGLRKETKKIPGKTPAYWEDPSERQNFQRKKLQIETSYGVVLSFLRTGIITPSRHEDGTQPVVQIIMKNFH</sequence>
<accession>A0AAV4RQG1</accession>